<feature type="compositionally biased region" description="Low complexity" evidence="4">
    <location>
        <begin position="1965"/>
        <end position="1984"/>
    </location>
</feature>
<feature type="compositionally biased region" description="Polar residues" evidence="4">
    <location>
        <begin position="998"/>
        <end position="1011"/>
    </location>
</feature>
<evidence type="ECO:0000313" key="7">
    <source>
        <dbReference type="EMBL" id="PWN17908.1"/>
    </source>
</evidence>
<feature type="compositionally biased region" description="Basic residues" evidence="4">
    <location>
        <begin position="928"/>
        <end position="940"/>
    </location>
</feature>
<feature type="domain" description="Protein kinase" evidence="6">
    <location>
        <begin position="227"/>
        <end position="506"/>
    </location>
</feature>
<feature type="compositionally biased region" description="Basic and acidic residues" evidence="4">
    <location>
        <begin position="1093"/>
        <end position="1113"/>
    </location>
</feature>
<dbReference type="RefSeq" id="XP_025345068.1">
    <property type="nucleotide sequence ID" value="XM_025493914.1"/>
</dbReference>
<dbReference type="STRING" id="1684307.A0A316TYY3"/>
<dbReference type="InterPro" id="IPR045269">
    <property type="entry name" value="Atg1-like"/>
</dbReference>
<dbReference type="PROSITE" id="PS00107">
    <property type="entry name" value="PROTEIN_KINASE_ATP"/>
    <property type="match status" value="1"/>
</dbReference>
<reference evidence="7 8" key="1">
    <citation type="journal article" date="2018" name="Mol. Biol. Evol.">
        <title>Broad Genomic Sampling Reveals a Smut Pathogenic Ancestry of the Fungal Clade Ustilaginomycotina.</title>
        <authorList>
            <person name="Kijpornyongpan T."/>
            <person name="Mondo S.J."/>
            <person name="Barry K."/>
            <person name="Sandor L."/>
            <person name="Lee J."/>
            <person name="Lipzen A."/>
            <person name="Pangilinan J."/>
            <person name="LaButti K."/>
            <person name="Hainaut M."/>
            <person name="Henrissat B."/>
            <person name="Grigoriev I.V."/>
            <person name="Spatafora J.W."/>
            <person name="Aime M.C."/>
        </authorList>
    </citation>
    <scope>NUCLEOTIDE SEQUENCE [LARGE SCALE GENOMIC DNA]</scope>
    <source>
        <strain evidence="7 8">MCA 4718</strain>
    </source>
</reference>
<evidence type="ECO:0000256" key="5">
    <source>
        <dbReference type="SAM" id="SignalP"/>
    </source>
</evidence>
<feature type="compositionally biased region" description="Basic and acidic residues" evidence="4">
    <location>
        <begin position="142"/>
        <end position="168"/>
    </location>
</feature>
<keyword evidence="2 3" id="KW-0067">ATP-binding</keyword>
<feature type="compositionally biased region" description="Low complexity" evidence="4">
    <location>
        <begin position="84"/>
        <end position="93"/>
    </location>
</feature>
<dbReference type="GO" id="GO:0005524">
    <property type="term" value="F:ATP binding"/>
    <property type="evidence" value="ECO:0007669"/>
    <property type="project" value="UniProtKB-UniRule"/>
</dbReference>
<dbReference type="Gene3D" id="1.10.510.10">
    <property type="entry name" value="Transferase(Phosphotransferase) domain 1"/>
    <property type="match status" value="1"/>
</dbReference>
<feature type="region of interest" description="Disordered" evidence="4">
    <location>
        <begin position="72"/>
        <end position="180"/>
    </location>
</feature>
<feature type="compositionally biased region" description="Low complexity" evidence="4">
    <location>
        <begin position="1495"/>
        <end position="1508"/>
    </location>
</feature>
<evidence type="ECO:0000256" key="2">
    <source>
        <dbReference type="ARBA" id="ARBA00022840"/>
    </source>
</evidence>
<dbReference type="GO" id="GO:0005737">
    <property type="term" value="C:cytoplasm"/>
    <property type="evidence" value="ECO:0007669"/>
    <property type="project" value="TreeGrafter"/>
</dbReference>
<dbReference type="InterPro" id="IPR013877">
    <property type="entry name" value="YAP-bd/ALF4/Glomulin"/>
</dbReference>
<feature type="region of interest" description="Disordered" evidence="4">
    <location>
        <begin position="1895"/>
        <end position="1998"/>
    </location>
</feature>
<dbReference type="SMART" id="SM00220">
    <property type="entry name" value="S_TKc"/>
    <property type="match status" value="1"/>
</dbReference>
<dbReference type="InterPro" id="IPR017441">
    <property type="entry name" value="Protein_kinase_ATP_BS"/>
</dbReference>
<organism evidence="7 8">
    <name type="scientific">Pseudomicrostroma glucosiphilum</name>
    <dbReference type="NCBI Taxonomy" id="1684307"/>
    <lineage>
        <taxon>Eukaryota</taxon>
        <taxon>Fungi</taxon>
        <taxon>Dikarya</taxon>
        <taxon>Basidiomycota</taxon>
        <taxon>Ustilaginomycotina</taxon>
        <taxon>Exobasidiomycetes</taxon>
        <taxon>Microstromatales</taxon>
        <taxon>Microstromatales incertae sedis</taxon>
        <taxon>Pseudomicrostroma</taxon>
    </lineage>
</organism>
<dbReference type="PROSITE" id="PS00108">
    <property type="entry name" value="PROTEIN_KINASE_ST"/>
    <property type="match status" value="1"/>
</dbReference>
<feature type="compositionally biased region" description="Low complexity" evidence="4">
    <location>
        <begin position="1927"/>
        <end position="1941"/>
    </location>
</feature>
<keyword evidence="5" id="KW-0732">Signal</keyword>
<feature type="compositionally biased region" description="Basic and acidic residues" evidence="4">
    <location>
        <begin position="96"/>
        <end position="105"/>
    </location>
</feature>
<feature type="region of interest" description="Disordered" evidence="4">
    <location>
        <begin position="988"/>
        <end position="1135"/>
    </location>
</feature>
<feature type="region of interest" description="Disordered" evidence="4">
    <location>
        <begin position="545"/>
        <end position="606"/>
    </location>
</feature>
<evidence type="ECO:0000313" key="8">
    <source>
        <dbReference type="Proteomes" id="UP000245942"/>
    </source>
</evidence>
<keyword evidence="8" id="KW-1185">Reference proteome</keyword>
<dbReference type="PROSITE" id="PS50011">
    <property type="entry name" value="PROTEIN_KINASE_DOM"/>
    <property type="match status" value="1"/>
</dbReference>
<feature type="compositionally biased region" description="Basic and acidic residues" evidence="4">
    <location>
        <begin position="1048"/>
        <end position="1059"/>
    </location>
</feature>
<feature type="region of interest" description="Disordered" evidence="4">
    <location>
        <begin position="1489"/>
        <end position="1522"/>
    </location>
</feature>
<proteinExistence type="predicted"/>
<feature type="binding site" evidence="3">
    <location>
        <position position="254"/>
    </location>
    <ligand>
        <name>ATP</name>
        <dbReference type="ChEBI" id="CHEBI:30616"/>
    </ligand>
</feature>
<dbReference type="Proteomes" id="UP000245942">
    <property type="component" value="Unassembled WGS sequence"/>
</dbReference>
<dbReference type="InterPro" id="IPR000719">
    <property type="entry name" value="Prot_kinase_dom"/>
</dbReference>
<dbReference type="InterPro" id="IPR011009">
    <property type="entry name" value="Kinase-like_dom_sf"/>
</dbReference>
<feature type="region of interest" description="Disordered" evidence="4">
    <location>
        <begin position="1557"/>
        <end position="1586"/>
    </location>
</feature>
<feature type="region of interest" description="Disordered" evidence="4">
    <location>
        <begin position="1795"/>
        <end position="1815"/>
    </location>
</feature>
<feature type="compositionally biased region" description="Polar residues" evidence="4">
    <location>
        <begin position="914"/>
        <end position="926"/>
    </location>
</feature>
<dbReference type="Pfam" id="PF08568">
    <property type="entry name" value="Kinetochor_Ybp2"/>
    <property type="match status" value="1"/>
</dbReference>
<evidence type="ECO:0000256" key="3">
    <source>
        <dbReference type="PROSITE-ProRule" id="PRU10141"/>
    </source>
</evidence>
<dbReference type="GO" id="GO:0004674">
    <property type="term" value="F:protein serine/threonine kinase activity"/>
    <property type="evidence" value="ECO:0007669"/>
    <property type="project" value="InterPro"/>
</dbReference>
<dbReference type="PANTHER" id="PTHR24348:SF68">
    <property type="entry name" value="SERINE_THREONINE-PROTEIN KINASE ATG1C"/>
    <property type="match status" value="1"/>
</dbReference>
<feature type="compositionally biased region" description="Low complexity" evidence="4">
    <location>
        <begin position="1060"/>
        <end position="1071"/>
    </location>
</feature>
<keyword evidence="1 3" id="KW-0547">Nucleotide-binding</keyword>
<evidence type="ECO:0000259" key="6">
    <source>
        <dbReference type="PROSITE" id="PS50011"/>
    </source>
</evidence>
<evidence type="ECO:0000256" key="1">
    <source>
        <dbReference type="ARBA" id="ARBA00022741"/>
    </source>
</evidence>
<gene>
    <name evidence="7" type="ORF">BCV69DRAFT_295575</name>
</gene>
<dbReference type="PANTHER" id="PTHR24348">
    <property type="entry name" value="SERINE/THREONINE-PROTEIN KINASE UNC-51-RELATED"/>
    <property type="match status" value="1"/>
</dbReference>
<dbReference type="Pfam" id="PF00069">
    <property type="entry name" value="Pkinase"/>
    <property type="match status" value="1"/>
</dbReference>
<feature type="compositionally biased region" description="Low complexity" evidence="4">
    <location>
        <begin position="106"/>
        <end position="132"/>
    </location>
</feature>
<feature type="compositionally biased region" description="Polar residues" evidence="4">
    <location>
        <begin position="824"/>
        <end position="845"/>
    </location>
</feature>
<dbReference type="SUPFAM" id="SSF56112">
    <property type="entry name" value="Protein kinase-like (PK-like)"/>
    <property type="match status" value="1"/>
</dbReference>
<evidence type="ECO:0000256" key="4">
    <source>
        <dbReference type="SAM" id="MobiDB-lite"/>
    </source>
</evidence>
<dbReference type="InterPro" id="IPR008271">
    <property type="entry name" value="Ser/Thr_kinase_AS"/>
</dbReference>
<dbReference type="GeneID" id="37015648"/>
<feature type="region of interest" description="Disordered" evidence="4">
    <location>
        <begin position="785"/>
        <end position="880"/>
    </location>
</feature>
<feature type="compositionally biased region" description="Basic and acidic residues" evidence="4">
    <location>
        <begin position="858"/>
        <end position="872"/>
    </location>
</feature>
<sequence>MLETGSPLSSILLLLLLLLPTITAQDRLVDTLADTFEGAAKAVSAAVGVVSPTQPVSGTKDEDKEAEADYYNEVDSAKMPPPSSSSRTSSGPTPKDPARRDDGRASSRSRQQQTQQQQAAASTSSRGAAGAGPSTEAARAASNDRERDRERQREAARLAEKENWDKTRGAGSSVMNLLDTPGNLNGQRKWTVEDVLPLLEEVEGKTYEPVEAPSPDVLLSRGIADYTILPKVLGRGKFSTVFMASKNGELSAVKHTALFPHHQLISTRLLREPTLLAELPPHPNLVEVKETIRTPGHFYLVEEFLGGYVTLEALLGKYGRQRGEAIVLPLQIADTILSQLLSAVRAIHFPLQICHRDIKPENILVHEETLQLKLLDFGLATHYSKSEPKLTTCCGSPAFHCPEIVKALASPPGTVCYWGPEVDAWTCGVTMLRCMTGAKYPLGSSHSSLRSMAIRAQRAVAQIPLSDEPGGDETLGRSIRDKIAKLMEMDSVKRIKNFEELAQELNTVAESQRGAKDFKSTSFVPTEPSHKMDLPLLSAEATKRLAAPPSNGSAQGPGSFPFGNSAETTPGTSQRGTPANSRPSSPGPTPSSSESKLNLPPPPPRLILMNPSMQPAQRVLSYIKYCLRCAGILYHSWPDSQTTALDNWSAALGMSRPASNDGAWSPTTPLFPSMADRSDGWSHVQVFQCVIEFKEEEPEEKNEEGQGVGMGLVQSIMAAFGRRPTSAGKRSYSQPAVSPSRGTRTPTRAATPSGTATPASKSSSKNGPPRYLTFYMVVRFPKGGRAYSRPAYSRQSTWGGKRTRTVSSSAPLVNELPTAEEGETTLTFTPTKTASSSNGTNSPGLTQAELAQMQMSRRSPDHHRTSGDERHGSSNVLYNYRSGNSSNVSLPASPAIGGPVGLTVETKVDLPRVGSSTSLSARSATPNRARKNSKPQKPYRNKVYLDLSDERALEVVRKALAVGGTVDDSPKDDVSQSLVVRGRAGVDAAPLFEKSEPGTPNTRDQKTASSSRSRDGRALSYQGPRGGRSSGPVGASTMRAVTNSDELDSPRSRSTEKRVSPTGGSTGSGTPRAGRSAGPPVNRSRTPSAVESLLEKLPDPPKVAQKDAEEQQTRGRGLVRTGGAPLGMPTPSGASEYVASAKQAPSLLSSEAVKEEAVAEDNLPQLIEDLQAALGSLCGPAAAIEGLSSTMSPRVRTTDLNGSRQQVRTLLQDVHHRFTDESASSASPTRLEETISRNLFPLVAALSPATGLVATESLGLPEVGVAVERQSTLRGLAKSCLGVVARVGSPREILMAVQERLEALLREGQRDSMEGTSSSRLDKELEDIPGEALPTLNGSIGTASATAPEWLGALEVAGLITVLTESLPRLKTNKVDMFLSPLARLLPEAARVLVKRVPGAVSQDALQANKTSRPQVAVQVVQALMDFIHVALQWVRAREGAGEDDTPEELVAILLVSFASLASSLPPISESADSHKSLSEQYFLQKNPRYRLDGPSSTSQAPTAHSSPAPTPREATQSPVSHTINHSHDIWITLRKTCDALHVDLLEVAFAKRLPRTASGREANSARGSDGEGQENIRRQEDQASTMDVTSQLGAFLLYVKLQARARLNIGTSTETTQTAEERSPLWSQKEALGLLTDSLGLLAAGLGANPPTTSSSSVSQASGGTEGQLPDCALLYTMWCLECVSPGAAVEEKVLLPLVQLLSTHAALSPLPSSRHIAFTLLRTLLLEHTPDRQTQLDLFRDLIAESPFPQLKSASVAILRELVQSSRERETSEGLLGELQDLVFVVPAPVPMPEGKGAEGAEGSSSETVPASEDLSKAKTYLEEQGPWLIEGLNLLYLVLSRSQSQSQAHKVEEASSVEATSSSTLRLPSVQTDFLEPIRTFLHAWHTSEEVAETATGSASGPAAVLGGQSTASPAQTGLEVRSESGPGSASGSELVASPAPPPSGAAGAAAVAASTGLPRVSTSSSSSMGHSASHSYSHSQSHSHSHSHAGSQSGRSIRATLDMHMELLQVALSRVEEVWPAPAPMVVTSANEAVES</sequence>
<protein>
    <recommendedName>
        <fullName evidence="6">Protein kinase domain-containing protein</fullName>
    </recommendedName>
</protein>
<dbReference type="EMBL" id="KZ819339">
    <property type="protein sequence ID" value="PWN17908.1"/>
    <property type="molecule type" value="Genomic_DNA"/>
</dbReference>
<feature type="signal peptide" evidence="5">
    <location>
        <begin position="1"/>
        <end position="24"/>
    </location>
</feature>
<name>A0A316TYY3_9BASI</name>
<dbReference type="GO" id="GO:0010506">
    <property type="term" value="P:regulation of autophagy"/>
    <property type="evidence" value="ECO:0007669"/>
    <property type="project" value="InterPro"/>
</dbReference>
<feature type="region of interest" description="Disordered" evidence="4">
    <location>
        <begin position="723"/>
        <end position="768"/>
    </location>
</feature>
<feature type="compositionally biased region" description="Low complexity" evidence="4">
    <location>
        <begin position="1948"/>
        <end position="1958"/>
    </location>
</feature>
<accession>A0A316TYY3</accession>
<feature type="compositionally biased region" description="Low complexity" evidence="4">
    <location>
        <begin position="738"/>
        <end position="765"/>
    </location>
</feature>
<feature type="chain" id="PRO_5016388246" description="Protein kinase domain-containing protein" evidence="5">
    <location>
        <begin position="25"/>
        <end position="2040"/>
    </location>
</feature>
<feature type="compositionally biased region" description="Polar residues" evidence="4">
    <location>
        <begin position="565"/>
        <end position="580"/>
    </location>
</feature>
<dbReference type="OrthoDB" id="5396786at2759"/>
<feature type="region of interest" description="Disordered" evidence="4">
    <location>
        <begin position="913"/>
        <end position="942"/>
    </location>
</feature>